<feature type="compositionally biased region" description="Pro residues" evidence="1">
    <location>
        <begin position="209"/>
        <end position="220"/>
    </location>
</feature>
<keyword evidence="3" id="KW-1185">Reference proteome</keyword>
<feature type="compositionally biased region" description="Pro residues" evidence="1">
    <location>
        <begin position="238"/>
        <end position="249"/>
    </location>
</feature>
<feature type="region of interest" description="Disordered" evidence="1">
    <location>
        <begin position="204"/>
        <end position="263"/>
    </location>
</feature>
<dbReference type="AlphaFoldDB" id="A0AAN6VJM0"/>
<reference evidence="2" key="1">
    <citation type="journal article" date="2023" name="Mol. Phylogenet. Evol.">
        <title>Genome-scale phylogeny and comparative genomics of the fungal order Sordariales.</title>
        <authorList>
            <person name="Hensen N."/>
            <person name="Bonometti L."/>
            <person name="Westerberg I."/>
            <person name="Brannstrom I.O."/>
            <person name="Guillou S."/>
            <person name="Cros-Aarteil S."/>
            <person name="Calhoun S."/>
            <person name="Haridas S."/>
            <person name="Kuo A."/>
            <person name="Mondo S."/>
            <person name="Pangilinan J."/>
            <person name="Riley R."/>
            <person name="LaButti K."/>
            <person name="Andreopoulos B."/>
            <person name="Lipzen A."/>
            <person name="Chen C."/>
            <person name="Yan M."/>
            <person name="Daum C."/>
            <person name="Ng V."/>
            <person name="Clum A."/>
            <person name="Steindorff A."/>
            <person name="Ohm R.A."/>
            <person name="Martin F."/>
            <person name="Silar P."/>
            <person name="Natvig D.O."/>
            <person name="Lalanne C."/>
            <person name="Gautier V."/>
            <person name="Ament-Velasquez S.L."/>
            <person name="Kruys A."/>
            <person name="Hutchinson M.I."/>
            <person name="Powell A.J."/>
            <person name="Barry K."/>
            <person name="Miller A.N."/>
            <person name="Grigoriev I.V."/>
            <person name="Debuchy R."/>
            <person name="Gladieux P."/>
            <person name="Hiltunen Thoren M."/>
            <person name="Johannesson H."/>
        </authorList>
    </citation>
    <scope>NUCLEOTIDE SEQUENCE</scope>
    <source>
        <strain evidence="2">CBS 538.74</strain>
    </source>
</reference>
<evidence type="ECO:0000256" key="1">
    <source>
        <dbReference type="SAM" id="MobiDB-lite"/>
    </source>
</evidence>
<evidence type="ECO:0000313" key="3">
    <source>
        <dbReference type="Proteomes" id="UP001302745"/>
    </source>
</evidence>
<protein>
    <submittedName>
        <fullName evidence="2">Uncharacterized protein</fullName>
    </submittedName>
</protein>
<feature type="region of interest" description="Disordered" evidence="1">
    <location>
        <begin position="1"/>
        <end position="22"/>
    </location>
</feature>
<sequence>MASGPTTCRSWRQGASPGAHRHNQGDIAFLYNADQFSKSDSDALIQAPIGHSEGYIPTGATGHPVIILGRLSEHSTHVLVTTVSSYRADQLGLLSPWKQPRHRKKDPEDFRSFAGCQRPSEAYPPLSLLAGQSLPKPRTGWVYVQCALVVPLSVLGPFGKTCSGEPFQMQPSSLAELRLHFAAKCLTWRDCERRLAAAEPSPVALLPAPSLPTAPSPATPSPTSCPSWRERPSCPAVPARPPKGVPPWEKPWRRAVGSEGREG</sequence>
<reference evidence="2" key="2">
    <citation type="submission" date="2023-05" db="EMBL/GenBank/DDBJ databases">
        <authorList>
            <consortium name="Lawrence Berkeley National Laboratory"/>
            <person name="Steindorff A."/>
            <person name="Hensen N."/>
            <person name="Bonometti L."/>
            <person name="Westerberg I."/>
            <person name="Brannstrom I.O."/>
            <person name="Guillou S."/>
            <person name="Cros-Aarteil S."/>
            <person name="Calhoun S."/>
            <person name="Haridas S."/>
            <person name="Kuo A."/>
            <person name="Mondo S."/>
            <person name="Pangilinan J."/>
            <person name="Riley R."/>
            <person name="Labutti K."/>
            <person name="Andreopoulos B."/>
            <person name="Lipzen A."/>
            <person name="Chen C."/>
            <person name="Yanf M."/>
            <person name="Daum C."/>
            <person name="Ng V."/>
            <person name="Clum A."/>
            <person name="Ohm R."/>
            <person name="Martin F."/>
            <person name="Silar P."/>
            <person name="Natvig D."/>
            <person name="Lalanne C."/>
            <person name="Gautier V."/>
            <person name="Ament-Velasquez S.L."/>
            <person name="Kruys A."/>
            <person name="Hutchinson M.I."/>
            <person name="Powell A.J."/>
            <person name="Barry K."/>
            <person name="Miller A.N."/>
            <person name="Grigoriev I.V."/>
            <person name="Debuchy R."/>
            <person name="Gladieux P."/>
            <person name="Thoren M.H."/>
            <person name="Johannesson H."/>
        </authorList>
    </citation>
    <scope>NUCLEOTIDE SEQUENCE</scope>
    <source>
        <strain evidence="2">CBS 538.74</strain>
    </source>
</reference>
<accession>A0AAN6VJM0</accession>
<gene>
    <name evidence="2" type="ORF">C8A00DRAFT_34969</name>
</gene>
<dbReference type="Proteomes" id="UP001302745">
    <property type="component" value="Unassembled WGS sequence"/>
</dbReference>
<evidence type="ECO:0000313" key="2">
    <source>
        <dbReference type="EMBL" id="KAK4152329.1"/>
    </source>
</evidence>
<name>A0AAN6VJM0_9PEZI</name>
<comment type="caution">
    <text evidence="2">The sequence shown here is derived from an EMBL/GenBank/DDBJ whole genome shotgun (WGS) entry which is preliminary data.</text>
</comment>
<proteinExistence type="predicted"/>
<feature type="compositionally biased region" description="Polar residues" evidence="1">
    <location>
        <begin position="1"/>
        <end position="10"/>
    </location>
</feature>
<organism evidence="2 3">
    <name type="scientific">Chaetomidium leptoderma</name>
    <dbReference type="NCBI Taxonomy" id="669021"/>
    <lineage>
        <taxon>Eukaryota</taxon>
        <taxon>Fungi</taxon>
        <taxon>Dikarya</taxon>
        <taxon>Ascomycota</taxon>
        <taxon>Pezizomycotina</taxon>
        <taxon>Sordariomycetes</taxon>
        <taxon>Sordariomycetidae</taxon>
        <taxon>Sordariales</taxon>
        <taxon>Chaetomiaceae</taxon>
        <taxon>Chaetomidium</taxon>
    </lineage>
</organism>
<dbReference type="EMBL" id="MU856978">
    <property type="protein sequence ID" value="KAK4152329.1"/>
    <property type="molecule type" value="Genomic_DNA"/>
</dbReference>